<gene>
    <name evidence="2" type="ORF">JIV24_07445</name>
</gene>
<organism evidence="2 3">
    <name type="scientific">Carboxylicivirga marina</name>
    <dbReference type="NCBI Taxonomy" id="2800988"/>
    <lineage>
        <taxon>Bacteria</taxon>
        <taxon>Pseudomonadati</taxon>
        <taxon>Bacteroidota</taxon>
        <taxon>Bacteroidia</taxon>
        <taxon>Marinilabiliales</taxon>
        <taxon>Marinilabiliaceae</taxon>
        <taxon>Carboxylicivirga</taxon>
    </lineage>
</organism>
<dbReference type="PANTHER" id="PTHR43976">
    <property type="entry name" value="SHORT CHAIN DEHYDROGENASE"/>
    <property type="match status" value="1"/>
</dbReference>
<dbReference type="PROSITE" id="PS00061">
    <property type="entry name" value="ADH_SHORT"/>
    <property type="match status" value="1"/>
</dbReference>
<dbReference type="PANTHER" id="PTHR43976:SF9">
    <property type="entry name" value="OXIDOREDUCTASE"/>
    <property type="match status" value="1"/>
</dbReference>
<dbReference type="Proteomes" id="UP000605676">
    <property type="component" value="Unassembled WGS sequence"/>
</dbReference>
<dbReference type="EMBL" id="JAENRR010000013">
    <property type="protein sequence ID" value="MBK3517174.1"/>
    <property type="molecule type" value="Genomic_DNA"/>
</dbReference>
<comment type="similarity">
    <text evidence="1">Belongs to the short-chain dehydrogenases/reductases (SDR) family.</text>
</comment>
<proteinExistence type="inferred from homology"/>
<dbReference type="InterPro" id="IPR036291">
    <property type="entry name" value="NAD(P)-bd_dom_sf"/>
</dbReference>
<dbReference type="Pfam" id="PF00106">
    <property type="entry name" value="adh_short"/>
    <property type="match status" value="1"/>
</dbReference>
<dbReference type="RefSeq" id="WP_200464400.1">
    <property type="nucleotide sequence ID" value="NZ_JAENRR010000013.1"/>
</dbReference>
<protein>
    <submittedName>
        <fullName evidence="2">SDR family oxidoreductase</fullName>
    </submittedName>
</protein>
<comment type="caution">
    <text evidence="2">The sequence shown here is derived from an EMBL/GenBank/DDBJ whole genome shotgun (WGS) entry which is preliminary data.</text>
</comment>
<dbReference type="PRINTS" id="PR00081">
    <property type="entry name" value="GDHRDH"/>
</dbReference>
<evidence type="ECO:0000313" key="2">
    <source>
        <dbReference type="EMBL" id="MBK3517174.1"/>
    </source>
</evidence>
<accession>A0ABS1HJ02</accession>
<dbReference type="InterPro" id="IPR002347">
    <property type="entry name" value="SDR_fam"/>
</dbReference>
<dbReference type="PRINTS" id="PR00080">
    <property type="entry name" value="SDRFAMILY"/>
</dbReference>
<dbReference type="InterPro" id="IPR051911">
    <property type="entry name" value="SDR_oxidoreductase"/>
</dbReference>
<dbReference type="InterPro" id="IPR020904">
    <property type="entry name" value="Sc_DH/Rdtase_CS"/>
</dbReference>
<evidence type="ECO:0000256" key="1">
    <source>
        <dbReference type="RuleBase" id="RU000363"/>
    </source>
</evidence>
<sequence>MGKKVVLITGTNSGFGYLTAKSAAAKGYTVYATIRDLNGRNADKAKELSAVDNVNVVELDVTDGEGVNRVVADLIAKEGQLDVVVNNAGFYGGGLAETYTADDIEKMFDVNVKGLWRVTKASLAQMRKQGEGLIVNISSGLGRFSAPFMTVYNGTKFAVEGLTEGLHYEVRPLGVDVVLIQPGAFPTEIFGKVAYGSDQGVASAYGDLAKIPEQIGAGMGQMFETVKPDPQMVPDAVLQLIDTPKGQRPLRTVVDAMTGDFVEKANKQVAEQHAGFLTAFGMKDLLA</sequence>
<dbReference type="Gene3D" id="3.40.50.720">
    <property type="entry name" value="NAD(P)-binding Rossmann-like Domain"/>
    <property type="match status" value="1"/>
</dbReference>
<name>A0ABS1HJ02_9BACT</name>
<reference evidence="2 3" key="1">
    <citation type="submission" date="2021-01" db="EMBL/GenBank/DDBJ databases">
        <title>Carboxyliciviraga sp.nov., isolated from coastal sediments.</title>
        <authorList>
            <person name="Lu D."/>
            <person name="Zhang T."/>
        </authorList>
    </citation>
    <scope>NUCLEOTIDE SEQUENCE [LARGE SCALE GENOMIC DNA]</scope>
    <source>
        <strain evidence="2 3">N1Y132</strain>
    </source>
</reference>
<dbReference type="SUPFAM" id="SSF51735">
    <property type="entry name" value="NAD(P)-binding Rossmann-fold domains"/>
    <property type="match status" value="1"/>
</dbReference>
<keyword evidence="3" id="KW-1185">Reference proteome</keyword>
<evidence type="ECO:0000313" key="3">
    <source>
        <dbReference type="Proteomes" id="UP000605676"/>
    </source>
</evidence>
<dbReference type="CDD" id="cd05374">
    <property type="entry name" value="17beta-HSD-like_SDR_c"/>
    <property type="match status" value="1"/>
</dbReference>